<protein>
    <submittedName>
        <fullName evidence="9">Amino acid ABC transporter permease</fullName>
    </submittedName>
</protein>
<dbReference type="InterPro" id="IPR000515">
    <property type="entry name" value="MetI-like"/>
</dbReference>
<keyword evidence="10" id="KW-1185">Reference proteome</keyword>
<dbReference type="InterPro" id="IPR035906">
    <property type="entry name" value="MetI-like_sf"/>
</dbReference>
<feature type="transmembrane region" description="Helical" evidence="7">
    <location>
        <begin position="21"/>
        <end position="44"/>
    </location>
</feature>
<reference evidence="9 10" key="1">
    <citation type="submission" date="2023-06" db="EMBL/GenBank/DDBJ databases">
        <title>Actinomycetospora Odt1-22.</title>
        <authorList>
            <person name="Supong K."/>
        </authorList>
    </citation>
    <scope>NUCLEOTIDE SEQUENCE [LARGE SCALE GENOMIC DNA]</scope>
    <source>
        <strain evidence="9 10">Odt1-22</strain>
    </source>
</reference>
<keyword evidence="4 7" id="KW-0812">Transmembrane</keyword>
<dbReference type="SUPFAM" id="SSF161098">
    <property type="entry name" value="MetI-like"/>
    <property type="match status" value="1"/>
</dbReference>
<dbReference type="PANTHER" id="PTHR30614:SF21">
    <property type="entry name" value="AMINO ACID ABC TRANSPORTER PERMEASE"/>
    <property type="match status" value="1"/>
</dbReference>
<evidence type="ECO:0000256" key="6">
    <source>
        <dbReference type="ARBA" id="ARBA00023136"/>
    </source>
</evidence>
<evidence type="ECO:0000313" key="9">
    <source>
        <dbReference type="EMBL" id="MDL5156385.1"/>
    </source>
</evidence>
<dbReference type="Gene3D" id="1.10.3720.10">
    <property type="entry name" value="MetI-like"/>
    <property type="match status" value="1"/>
</dbReference>
<evidence type="ECO:0000256" key="1">
    <source>
        <dbReference type="ARBA" id="ARBA00004651"/>
    </source>
</evidence>
<keyword evidence="3" id="KW-1003">Cell membrane</keyword>
<feature type="domain" description="ABC transmembrane type-1" evidence="8">
    <location>
        <begin position="69"/>
        <end position="260"/>
    </location>
</feature>
<comment type="caution">
    <text evidence="9">The sequence shown here is derived from an EMBL/GenBank/DDBJ whole genome shotgun (WGS) entry which is preliminary data.</text>
</comment>
<evidence type="ECO:0000259" key="8">
    <source>
        <dbReference type="PROSITE" id="PS50928"/>
    </source>
</evidence>
<keyword evidence="2 7" id="KW-0813">Transport</keyword>
<dbReference type="NCBIfam" id="TIGR01726">
    <property type="entry name" value="HEQRo_perm_3TM"/>
    <property type="match status" value="1"/>
</dbReference>
<comment type="subcellular location">
    <subcellularLocation>
        <location evidence="1 7">Cell membrane</location>
        <topology evidence="1 7">Multi-pass membrane protein</topology>
    </subcellularLocation>
</comment>
<dbReference type="Pfam" id="PF00528">
    <property type="entry name" value="BPD_transp_1"/>
    <property type="match status" value="1"/>
</dbReference>
<dbReference type="EMBL" id="JASVWF010000002">
    <property type="protein sequence ID" value="MDL5156385.1"/>
    <property type="molecule type" value="Genomic_DNA"/>
</dbReference>
<evidence type="ECO:0000256" key="2">
    <source>
        <dbReference type="ARBA" id="ARBA00022448"/>
    </source>
</evidence>
<evidence type="ECO:0000256" key="7">
    <source>
        <dbReference type="RuleBase" id="RU363032"/>
    </source>
</evidence>
<evidence type="ECO:0000256" key="5">
    <source>
        <dbReference type="ARBA" id="ARBA00022989"/>
    </source>
</evidence>
<feature type="transmembrane region" description="Helical" evidence="7">
    <location>
        <begin position="73"/>
        <end position="92"/>
    </location>
</feature>
<keyword evidence="6 7" id="KW-0472">Membrane</keyword>
<evidence type="ECO:0000256" key="3">
    <source>
        <dbReference type="ARBA" id="ARBA00022475"/>
    </source>
</evidence>
<dbReference type="PROSITE" id="PS50928">
    <property type="entry name" value="ABC_TM1"/>
    <property type="match status" value="1"/>
</dbReference>
<dbReference type="Proteomes" id="UP001231924">
    <property type="component" value="Unassembled WGS sequence"/>
</dbReference>
<dbReference type="PANTHER" id="PTHR30614">
    <property type="entry name" value="MEMBRANE COMPONENT OF AMINO ACID ABC TRANSPORTER"/>
    <property type="match status" value="1"/>
</dbReference>
<feature type="transmembrane region" description="Helical" evidence="7">
    <location>
        <begin position="238"/>
        <end position="263"/>
    </location>
</feature>
<evidence type="ECO:0000256" key="4">
    <source>
        <dbReference type="ARBA" id="ARBA00022692"/>
    </source>
</evidence>
<organism evidence="9 10">
    <name type="scientific">Actinomycetospora termitidis</name>
    <dbReference type="NCBI Taxonomy" id="3053470"/>
    <lineage>
        <taxon>Bacteria</taxon>
        <taxon>Bacillati</taxon>
        <taxon>Actinomycetota</taxon>
        <taxon>Actinomycetes</taxon>
        <taxon>Pseudonocardiales</taxon>
        <taxon>Pseudonocardiaceae</taxon>
        <taxon>Actinomycetospora</taxon>
    </lineage>
</organism>
<dbReference type="InterPro" id="IPR010065">
    <property type="entry name" value="AA_ABC_transptr_permease_3TM"/>
</dbReference>
<accession>A0ABT7M6T1</accession>
<feature type="transmembrane region" description="Helical" evidence="7">
    <location>
        <begin position="131"/>
        <end position="148"/>
    </location>
</feature>
<gene>
    <name evidence="9" type="ORF">QRT03_10480</name>
</gene>
<evidence type="ECO:0000313" key="10">
    <source>
        <dbReference type="Proteomes" id="UP001231924"/>
    </source>
</evidence>
<sequence length="282" mass="29853">MSAPTAVLFDVPGPKARARNGALGVVAVIVVAALLAFIIARLAATGQFDGAVWEWILYENIQLALLEGLGNTLRAFAAGAVLALVFGAVFALGRLSDHAWVRGISTGVVEFFRAVPLVVLMFIFYFGMPSVGVTVSTFTAVVVGLTLYNGSVLAEIFRSGVQAVPRGQSEAAYALGMRKSAVMRFVLLPQAVRSMLPTIVSQLVVLLKDSALGFLILYPELLYQARVLGSSGQLGRPLLPVAFVVAIVYITLCLLLTALATYLERRTRRSAAAPAVEEAAAG</sequence>
<dbReference type="CDD" id="cd06261">
    <property type="entry name" value="TM_PBP2"/>
    <property type="match status" value="1"/>
</dbReference>
<dbReference type="RefSeq" id="WP_286052658.1">
    <property type="nucleotide sequence ID" value="NZ_JASVWF010000002.1"/>
</dbReference>
<name>A0ABT7M6T1_9PSEU</name>
<feature type="transmembrane region" description="Helical" evidence="7">
    <location>
        <begin position="104"/>
        <end position="125"/>
    </location>
</feature>
<comment type="similarity">
    <text evidence="7">Belongs to the binding-protein-dependent transport system permease family.</text>
</comment>
<keyword evidence="5 7" id="KW-1133">Transmembrane helix</keyword>
<dbReference type="InterPro" id="IPR043429">
    <property type="entry name" value="ArtM/GltK/GlnP/TcyL/YhdX-like"/>
</dbReference>
<proteinExistence type="inferred from homology"/>